<dbReference type="HOGENOM" id="CLU_019796_1_3_4"/>
<dbReference type="InterPro" id="IPR036291">
    <property type="entry name" value="NAD(P)-bd_dom_sf"/>
</dbReference>
<name>I3UHX8_ADVKW</name>
<evidence type="ECO:0000256" key="1">
    <source>
        <dbReference type="ARBA" id="ARBA00005854"/>
    </source>
</evidence>
<proteinExistence type="inferred from homology"/>
<reference evidence="7 8" key="1">
    <citation type="journal article" date="2011" name="J. Bacteriol.">
        <title>Whole-genome shotgun sequencing of the sulfur-oxidizing chemoautotroph Tetrathiobacter kashmirensis.</title>
        <authorList>
            <person name="Ghosh W."/>
            <person name="George A."/>
            <person name="Agarwal A."/>
            <person name="Raj P."/>
            <person name="Alam M."/>
            <person name="Pyne P."/>
            <person name="Das Gupta S.K."/>
        </authorList>
    </citation>
    <scope>NUCLEOTIDE SEQUENCE [LARGE SCALE GENOMIC DNA]</scope>
    <source>
        <strain evidence="7 8">WT001</strain>
        <plasmid evidence="7">pWTk445</plasmid>
    </source>
</reference>
<dbReference type="AlphaFoldDB" id="I3UHX8"/>
<dbReference type="SUPFAM" id="SSF51735">
    <property type="entry name" value="NAD(P)-binding Rossmann-fold domains"/>
    <property type="match status" value="1"/>
</dbReference>
<dbReference type="RefSeq" id="WP_014752706.1">
    <property type="nucleotide sequence ID" value="NC_017965.1"/>
</dbReference>
<evidence type="ECO:0000313" key="8">
    <source>
        <dbReference type="Proteomes" id="UP000005267"/>
    </source>
</evidence>
<dbReference type="Proteomes" id="UP000005267">
    <property type="component" value="Plasmid pWTk445"/>
</dbReference>
<dbReference type="CDD" id="cd12173">
    <property type="entry name" value="PGDH_4"/>
    <property type="match status" value="1"/>
</dbReference>
<evidence type="ECO:0000256" key="3">
    <source>
        <dbReference type="ARBA" id="ARBA00023027"/>
    </source>
</evidence>
<accession>I3UHX8</accession>
<gene>
    <name evidence="7" type="ordered locus">TKWG_25544</name>
</gene>
<evidence type="ECO:0000313" key="7">
    <source>
        <dbReference type="EMBL" id="AFK64616.1"/>
    </source>
</evidence>
<evidence type="ECO:0000256" key="2">
    <source>
        <dbReference type="ARBA" id="ARBA00023002"/>
    </source>
</evidence>
<protein>
    <submittedName>
        <fullName evidence="7">D-isomer specific 2-hydroxyacid dehydrogenase NAD-binding protein</fullName>
    </submittedName>
</protein>
<feature type="domain" description="D-isomer specific 2-hydroxyacid dehydrogenase catalytic" evidence="5">
    <location>
        <begin position="4"/>
        <end position="311"/>
    </location>
</feature>
<dbReference type="PROSITE" id="PS00671">
    <property type="entry name" value="D_2_HYDROXYACID_DH_3"/>
    <property type="match status" value="1"/>
</dbReference>
<evidence type="ECO:0000259" key="5">
    <source>
        <dbReference type="Pfam" id="PF00389"/>
    </source>
</evidence>
<feature type="domain" description="D-isomer specific 2-hydroxyacid dehydrogenase NAD-binding" evidence="6">
    <location>
        <begin position="106"/>
        <end position="280"/>
    </location>
</feature>
<comment type="similarity">
    <text evidence="1 4">Belongs to the D-isomer specific 2-hydroxyacid dehydrogenase family.</text>
</comment>
<dbReference type="InterPro" id="IPR006140">
    <property type="entry name" value="D-isomer_DH_NAD-bd"/>
</dbReference>
<dbReference type="PROSITE" id="PS00670">
    <property type="entry name" value="D_2_HYDROXYACID_DH_2"/>
    <property type="match status" value="1"/>
</dbReference>
<dbReference type="InterPro" id="IPR029753">
    <property type="entry name" value="D-isomer_DH_CS"/>
</dbReference>
<sequence length="319" mass="34233">MPHILVSKKIASSGIERLRAQDGFSIEVLEDYTQQQFTDSLAGADGVILYFQPLQAADIAGAPGLKIVSRHGVGYDSVDVAALEERNIPLTITPGANAVAVAEHAISLLLAVARRSASFDRDVRTGIWSRNAIIPMFELFGKRALIVGAGRIGNATIQRLRAFDMQLQVYDPALPENAPFDEGVERIWDLPGALGHADIVSLHIPLTPATLNLIDPRQMKRGSILVNTARGGVVNEYGLLEALRSGHILGAALDVFEVEPLAADHPLCLLNNVVLSPHISALSDGGLRRMSLEAAQNVIDYFCGSLKPEVVVTKTGLTV</sequence>
<dbReference type="Gene3D" id="3.40.50.720">
    <property type="entry name" value="NAD(P)-binding Rossmann-like Domain"/>
    <property type="match status" value="2"/>
</dbReference>
<dbReference type="GO" id="GO:0016616">
    <property type="term" value="F:oxidoreductase activity, acting on the CH-OH group of donors, NAD or NADP as acceptor"/>
    <property type="evidence" value="ECO:0007669"/>
    <property type="project" value="InterPro"/>
</dbReference>
<dbReference type="GO" id="GO:0051287">
    <property type="term" value="F:NAD binding"/>
    <property type="evidence" value="ECO:0007669"/>
    <property type="project" value="InterPro"/>
</dbReference>
<dbReference type="Pfam" id="PF00389">
    <property type="entry name" value="2-Hacid_dh"/>
    <property type="match status" value="1"/>
</dbReference>
<keyword evidence="7" id="KW-0614">Plasmid</keyword>
<dbReference type="Pfam" id="PF02826">
    <property type="entry name" value="2-Hacid_dh_C"/>
    <property type="match status" value="1"/>
</dbReference>
<geneLocation type="plasmid" evidence="7 8">
    <name>pWTk445</name>
</geneLocation>
<dbReference type="SUPFAM" id="SSF52283">
    <property type="entry name" value="Formate/glycerate dehydrogenase catalytic domain-like"/>
    <property type="match status" value="1"/>
</dbReference>
<dbReference type="PANTHER" id="PTHR42789">
    <property type="entry name" value="D-ISOMER SPECIFIC 2-HYDROXYACID DEHYDROGENASE FAMILY PROTEIN (AFU_ORTHOLOGUE AFUA_6G10090)"/>
    <property type="match status" value="1"/>
</dbReference>
<keyword evidence="8" id="KW-1185">Reference proteome</keyword>
<keyword evidence="2 4" id="KW-0560">Oxidoreductase</keyword>
<reference evidence="8" key="2">
    <citation type="journal article" date="2013" name="PLoS ONE">
        <title>Genome implosion elicits host-confinement in Alcaligenaceae: evidence from the comparative genomics of Tetrathiobacter kashmirensis, a pathogen in the making.</title>
        <authorList>
            <person name="Ghosh W."/>
            <person name="Alam M."/>
            <person name="Roy C."/>
            <person name="Pyne P."/>
            <person name="George A."/>
            <person name="Chakraborty R."/>
            <person name="Majumder S."/>
            <person name="Agarwal A."/>
            <person name="Chakraborty S."/>
            <person name="Majumdar S."/>
            <person name="Gupta S.K."/>
        </authorList>
    </citation>
    <scope>NUCLEOTIDE SEQUENCE [LARGE SCALE GENOMIC DNA]</scope>
    <source>
        <strain evidence="8">WT001</strain>
    </source>
</reference>
<dbReference type="InterPro" id="IPR006139">
    <property type="entry name" value="D-isomer_2_OHA_DH_cat_dom"/>
</dbReference>
<evidence type="ECO:0000259" key="6">
    <source>
        <dbReference type="Pfam" id="PF02826"/>
    </source>
</evidence>
<evidence type="ECO:0000256" key="4">
    <source>
        <dbReference type="RuleBase" id="RU003719"/>
    </source>
</evidence>
<dbReference type="InterPro" id="IPR050857">
    <property type="entry name" value="D-2-hydroxyacid_DH"/>
</dbReference>
<dbReference type="OrthoDB" id="9805416at2"/>
<dbReference type="PANTHER" id="PTHR42789:SF1">
    <property type="entry name" value="D-ISOMER SPECIFIC 2-HYDROXYACID DEHYDROGENASE FAMILY PROTEIN (AFU_ORTHOLOGUE AFUA_6G10090)"/>
    <property type="match status" value="1"/>
</dbReference>
<dbReference type="KEGG" id="aka:TKWG_25544"/>
<organism evidence="7 8">
    <name type="scientific">Advenella kashmirensis (strain DSM 17095 / LMG 22695 / WT001)</name>
    <name type="common">Tetrathiobacter kashmirensis</name>
    <dbReference type="NCBI Taxonomy" id="1036672"/>
    <lineage>
        <taxon>Bacteria</taxon>
        <taxon>Pseudomonadati</taxon>
        <taxon>Pseudomonadota</taxon>
        <taxon>Betaproteobacteria</taxon>
        <taxon>Burkholderiales</taxon>
        <taxon>Alcaligenaceae</taxon>
    </lineage>
</organism>
<dbReference type="EMBL" id="CP003556">
    <property type="protein sequence ID" value="AFK64616.1"/>
    <property type="molecule type" value="Genomic_DNA"/>
</dbReference>
<keyword evidence="3" id="KW-0520">NAD</keyword>